<accession>A0A3M8AKI8</accession>
<comment type="caution">
    <text evidence="1">The sequence shown here is derived from an EMBL/GenBank/DDBJ whole genome shotgun (WGS) entry which is preliminary data.</text>
</comment>
<reference evidence="1 2" key="1">
    <citation type="submission" date="2018-10" db="EMBL/GenBank/DDBJ databases">
        <title>Phylogenomics of Brevibacillus.</title>
        <authorList>
            <person name="Dunlap C."/>
        </authorList>
    </citation>
    <scope>NUCLEOTIDE SEQUENCE [LARGE SCALE GENOMIC DNA]</scope>
    <source>
        <strain evidence="1 2">DSM 100115</strain>
    </source>
</reference>
<sequence>MRLNIVETEEFYIAGIEVDMGFDWDEFFEAPDPVLSEIEHAVKNNVYYFFSDGEKDIFGKRVSSIENLPERCIAAKIPAGLYSKAPNILSTYEHDMFSMTNYEILDEDEYSEYREFVFGPNGNYYMYVYRSVEYSPNIVNVRQIPVLPEARAKQLRKQYIETFFDVDSDQIRGFLYKRYVTSHRGFLWEFLGRETCFKGLSLAEATDFLKSKPEVLFFWDGSSELGTRFASGKVFTMDAEKLIRSYTRFTFDMYLFDSTMDWTIIFVHEQISEKPSDCYLIN</sequence>
<gene>
    <name evidence="1" type="ORF">EDM57_22080</name>
</gene>
<evidence type="ECO:0000313" key="1">
    <source>
        <dbReference type="EMBL" id="RNB51712.1"/>
    </source>
</evidence>
<keyword evidence="2" id="KW-1185">Reference proteome</keyword>
<dbReference type="RefSeq" id="WP_122906827.1">
    <property type="nucleotide sequence ID" value="NZ_RHHS01000063.1"/>
</dbReference>
<proteinExistence type="predicted"/>
<name>A0A3M8AKI8_9BACL</name>
<dbReference type="AlphaFoldDB" id="A0A3M8AKI8"/>
<dbReference type="Proteomes" id="UP000268829">
    <property type="component" value="Unassembled WGS sequence"/>
</dbReference>
<dbReference type="EMBL" id="RHHS01000063">
    <property type="protein sequence ID" value="RNB51712.1"/>
    <property type="molecule type" value="Genomic_DNA"/>
</dbReference>
<protein>
    <submittedName>
        <fullName evidence="1">Uncharacterized protein</fullName>
    </submittedName>
</protein>
<dbReference type="OrthoDB" id="2467473at2"/>
<evidence type="ECO:0000313" key="2">
    <source>
        <dbReference type="Proteomes" id="UP000268829"/>
    </source>
</evidence>
<organism evidence="1 2">
    <name type="scientific">Brevibacillus gelatini</name>
    <dbReference type="NCBI Taxonomy" id="1655277"/>
    <lineage>
        <taxon>Bacteria</taxon>
        <taxon>Bacillati</taxon>
        <taxon>Bacillota</taxon>
        <taxon>Bacilli</taxon>
        <taxon>Bacillales</taxon>
        <taxon>Paenibacillaceae</taxon>
        <taxon>Brevibacillus</taxon>
    </lineage>
</organism>